<organism evidence="2 3">
    <name type="scientific">Dysosmobacter welbionis</name>
    <dbReference type="NCBI Taxonomy" id="2093857"/>
    <lineage>
        <taxon>Bacteria</taxon>
        <taxon>Bacillati</taxon>
        <taxon>Bacillota</taxon>
        <taxon>Clostridia</taxon>
        <taxon>Eubacteriales</taxon>
        <taxon>Oscillospiraceae</taxon>
        <taxon>Dysosmobacter</taxon>
    </lineage>
</organism>
<dbReference type="AlphaFoldDB" id="A0A4D7ANE6"/>
<proteinExistence type="predicted"/>
<keyword evidence="1" id="KW-0812">Transmembrane</keyword>
<feature type="transmembrane region" description="Helical" evidence="1">
    <location>
        <begin position="50"/>
        <end position="72"/>
    </location>
</feature>
<protein>
    <recommendedName>
        <fullName evidence="4">Peptidase M1 membrane alanine aminopeptidase domain-containing protein</fullName>
    </recommendedName>
</protein>
<feature type="transmembrane region" description="Helical" evidence="1">
    <location>
        <begin position="212"/>
        <end position="233"/>
    </location>
</feature>
<sequence>MKLLRLFPLELGRLLHSRMTWLIVLLTVISPAVGLVLYKPAIASTMLSMYLANPALAGGAAGGILFGLLTVYELDRAGRSRVEVLTNAVVSPLAAALVRLPALLAAAGLALVLTMLVWLPISCGLIGSIFDGGDYVLAYLLFMGLALPLSILAASAAYQYTRRADLSLVLFAAFAALSLTVWADNWQLCWLNPCVWALSDDFSNFRIFRSVAWMRLTWLAALAGIWTVSYLCIRQYGKGLPGSLARSVRRAHRPIIALSLLACSGFAYAAQPLVDHSNPDQTVMDFYQVPYAENVVCTSRSAQVFPDTTAGTVSGTAAYRFRNTSGQAWTAAFGVNPGYTISNVRVNGAEVPFSVSDYQEYNEAMLEVALPSDREIELTMDYGGFPRENRNVSIMQGGTEISSEYLCLENAGLSPRLMNVLPGENGYPTTIEITLPASMSVIPFGASKAEVVAEQTDGTKTWRYDSNSAGGILYAGDYIRQDIQAGGMDIEFYYGRKHQAVMEAAGAAEAVKSVVDYCTAHYGMLSFGSGDTLKLIQSRVTGGGYAANGASLLDEADFTADNLSDTGKGGGAGEVMIHELVHQWWGLGNMFDASDESSPWSAEGLTVYTTYRIVKERYGPSYAQEHYVDQWQQAVDNYYLNFYVRNPDYLEALPEEERLEISNSLRYVRQYCEMPLKILKAEQLVGGEEAMDRILRGLFNRELDPMYPYLTYQDFLNACGLTEEDLNLA</sequence>
<feature type="transmembrane region" description="Helical" evidence="1">
    <location>
        <begin position="84"/>
        <end position="102"/>
    </location>
</feature>
<keyword evidence="1" id="KW-0472">Membrane</keyword>
<dbReference type="EMBL" id="CP034413">
    <property type="protein sequence ID" value="QCI60799.1"/>
    <property type="molecule type" value="Genomic_DNA"/>
</dbReference>
<feature type="transmembrane region" description="Helical" evidence="1">
    <location>
        <begin position="166"/>
        <end position="183"/>
    </location>
</feature>
<evidence type="ECO:0000313" key="2">
    <source>
        <dbReference type="EMBL" id="QCI60799.1"/>
    </source>
</evidence>
<name>A0A4D7ANE6_9FIRM</name>
<reference evidence="3" key="1">
    <citation type="submission" date="2018-12" db="EMBL/GenBank/DDBJ databases">
        <title>Dusodibacter welbiota gen. nov., sp. nov., isolated from human faeces and emended description of the Oscillibacter genus.</title>
        <authorList>
            <person name="Le Roy T."/>
            <person name="Van der Smissen P."/>
            <person name="Delzenne N."/>
            <person name="Muccioli G."/>
            <person name="Collet J.F."/>
            <person name="Cani P.D."/>
        </authorList>
    </citation>
    <scope>NUCLEOTIDE SEQUENCE [LARGE SCALE GENOMIC DNA]</scope>
    <source>
        <strain evidence="3">J115</strain>
    </source>
</reference>
<dbReference type="Gene3D" id="1.10.390.10">
    <property type="entry name" value="Neutral Protease Domain 2"/>
    <property type="match status" value="1"/>
</dbReference>
<feature type="transmembrane region" description="Helical" evidence="1">
    <location>
        <begin position="109"/>
        <end position="130"/>
    </location>
</feature>
<dbReference type="InterPro" id="IPR027268">
    <property type="entry name" value="Peptidase_M4/M1_CTD_sf"/>
</dbReference>
<gene>
    <name evidence="2" type="ORF">EIO64_17605</name>
</gene>
<feature type="transmembrane region" description="Helical" evidence="1">
    <location>
        <begin position="20"/>
        <end position="38"/>
    </location>
</feature>
<evidence type="ECO:0008006" key="4">
    <source>
        <dbReference type="Google" id="ProtNLM"/>
    </source>
</evidence>
<dbReference type="RefSeq" id="WP_136891724.1">
    <property type="nucleotide sequence ID" value="NZ_CP034413.3"/>
</dbReference>
<dbReference type="Proteomes" id="UP000298642">
    <property type="component" value="Chromosome"/>
</dbReference>
<evidence type="ECO:0000313" key="3">
    <source>
        <dbReference type="Proteomes" id="UP000298642"/>
    </source>
</evidence>
<dbReference type="KEGG" id="obj:EIO64_17605"/>
<accession>A0A4D7ANE6</accession>
<keyword evidence="1" id="KW-1133">Transmembrane helix</keyword>
<dbReference type="SUPFAM" id="SSF55486">
    <property type="entry name" value="Metalloproteases ('zincins'), catalytic domain"/>
    <property type="match status" value="1"/>
</dbReference>
<feature type="transmembrane region" description="Helical" evidence="1">
    <location>
        <begin position="136"/>
        <end position="154"/>
    </location>
</feature>
<evidence type="ECO:0000256" key="1">
    <source>
        <dbReference type="SAM" id="Phobius"/>
    </source>
</evidence>
<keyword evidence="3" id="KW-1185">Reference proteome</keyword>
<feature type="transmembrane region" description="Helical" evidence="1">
    <location>
        <begin position="254"/>
        <end position="274"/>
    </location>
</feature>